<dbReference type="EMBL" id="LXQA011097481">
    <property type="protein sequence ID" value="MCI84712.1"/>
    <property type="molecule type" value="Genomic_DNA"/>
</dbReference>
<name>A0A392VB88_9FABA</name>
<evidence type="ECO:0000256" key="1">
    <source>
        <dbReference type="SAM" id="MobiDB-lite"/>
    </source>
</evidence>
<evidence type="ECO:0000313" key="2">
    <source>
        <dbReference type="EMBL" id="MCI84712.1"/>
    </source>
</evidence>
<accession>A0A392VB88</accession>
<reference evidence="2 3" key="1">
    <citation type="journal article" date="2018" name="Front. Plant Sci.">
        <title>Red Clover (Trifolium pratense) and Zigzag Clover (T. medium) - A Picture of Genomic Similarities and Differences.</title>
        <authorList>
            <person name="Dluhosova J."/>
            <person name="Istvanek J."/>
            <person name="Nedelnik J."/>
            <person name="Repkova J."/>
        </authorList>
    </citation>
    <scope>NUCLEOTIDE SEQUENCE [LARGE SCALE GENOMIC DNA]</scope>
    <source>
        <strain evidence="3">cv. 10/8</strain>
        <tissue evidence="2">Leaf</tissue>
    </source>
</reference>
<keyword evidence="3" id="KW-1185">Reference proteome</keyword>
<dbReference type="Proteomes" id="UP000265520">
    <property type="component" value="Unassembled WGS sequence"/>
</dbReference>
<feature type="non-terminal residue" evidence="2">
    <location>
        <position position="1"/>
    </location>
</feature>
<proteinExistence type="predicted"/>
<feature type="compositionally biased region" description="Low complexity" evidence="1">
    <location>
        <begin position="1"/>
        <end position="12"/>
    </location>
</feature>
<feature type="region of interest" description="Disordered" evidence="1">
    <location>
        <begin position="1"/>
        <end position="64"/>
    </location>
</feature>
<dbReference type="AlphaFoldDB" id="A0A392VB88"/>
<comment type="caution">
    <text evidence="2">The sequence shown here is derived from an EMBL/GenBank/DDBJ whole genome shotgun (WGS) entry which is preliminary data.</text>
</comment>
<protein>
    <submittedName>
        <fullName evidence="2">Uncharacterized protein</fullName>
    </submittedName>
</protein>
<organism evidence="2 3">
    <name type="scientific">Trifolium medium</name>
    <dbReference type="NCBI Taxonomy" id="97028"/>
    <lineage>
        <taxon>Eukaryota</taxon>
        <taxon>Viridiplantae</taxon>
        <taxon>Streptophyta</taxon>
        <taxon>Embryophyta</taxon>
        <taxon>Tracheophyta</taxon>
        <taxon>Spermatophyta</taxon>
        <taxon>Magnoliopsida</taxon>
        <taxon>eudicotyledons</taxon>
        <taxon>Gunneridae</taxon>
        <taxon>Pentapetalae</taxon>
        <taxon>rosids</taxon>
        <taxon>fabids</taxon>
        <taxon>Fabales</taxon>
        <taxon>Fabaceae</taxon>
        <taxon>Papilionoideae</taxon>
        <taxon>50 kb inversion clade</taxon>
        <taxon>NPAAA clade</taxon>
        <taxon>Hologalegina</taxon>
        <taxon>IRL clade</taxon>
        <taxon>Trifolieae</taxon>
        <taxon>Trifolium</taxon>
    </lineage>
</organism>
<evidence type="ECO:0000313" key="3">
    <source>
        <dbReference type="Proteomes" id="UP000265520"/>
    </source>
</evidence>
<sequence length="64" mass="7183">AARRASPSCASRRLQKKKALEPRQLHFAPALAARRAKGRNQTALHSYERRVAPHASARRARGRN</sequence>